<dbReference type="AlphaFoldDB" id="A0A4Z0YCT1"/>
<reference evidence="2 3" key="1">
    <citation type="submission" date="2019-04" db="EMBL/GenBank/DDBJ databases">
        <authorList>
            <person name="Poehlein A."/>
            <person name="Bengelsdorf F.R."/>
            <person name="Duerre P."/>
            <person name="Daniel R."/>
        </authorList>
    </citation>
    <scope>NUCLEOTIDE SEQUENCE [LARGE SCALE GENOMIC DNA]</scope>
    <source>
        <strain evidence="2 3">BS-1</strain>
    </source>
</reference>
<evidence type="ECO:0000313" key="3">
    <source>
        <dbReference type="Proteomes" id="UP000297714"/>
    </source>
</evidence>
<protein>
    <submittedName>
        <fullName evidence="2">Uncharacterized protein</fullName>
    </submittedName>
</protein>
<sequence>MGYKANFIAVILIALSLVIRLCFVNYNSMLQIQLIKVSIILADADAKCYTTLKGMKLPFGISELLITADGFYKIVEVVSLFHRLRGGLIRWEALS</sequence>
<evidence type="ECO:0000313" key="2">
    <source>
        <dbReference type="EMBL" id="TGJ76710.1"/>
    </source>
</evidence>
<gene>
    <name evidence="2" type="ORF">CAGA_12530</name>
</gene>
<accession>A0A4Z0YCT1</accession>
<dbReference type="Proteomes" id="UP000297714">
    <property type="component" value="Unassembled WGS sequence"/>
</dbReference>
<keyword evidence="1" id="KW-1133">Transmembrane helix</keyword>
<proteinExistence type="predicted"/>
<organism evidence="2 3">
    <name type="scientific">Caproiciproducens galactitolivorans</name>
    <dbReference type="NCBI Taxonomy" id="642589"/>
    <lineage>
        <taxon>Bacteria</taxon>
        <taxon>Bacillati</taxon>
        <taxon>Bacillota</taxon>
        <taxon>Clostridia</taxon>
        <taxon>Eubacteriales</taxon>
        <taxon>Acutalibacteraceae</taxon>
        <taxon>Caproiciproducens</taxon>
    </lineage>
</organism>
<keyword evidence="3" id="KW-1185">Reference proteome</keyword>
<feature type="transmembrane region" description="Helical" evidence="1">
    <location>
        <begin position="6"/>
        <end position="26"/>
    </location>
</feature>
<dbReference type="EMBL" id="SRMQ01000004">
    <property type="protein sequence ID" value="TGJ76710.1"/>
    <property type="molecule type" value="Genomic_DNA"/>
</dbReference>
<evidence type="ECO:0000256" key="1">
    <source>
        <dbReference type="SAM" id="Phobius"/>
    </source>
</evidence>
<name>A0A4Z0YCT1_9FIRM</name>
<comment type="caution">
    <text evidence="2">The sequence shown here is derived from an EMBL/GenBank/DDBJ whole genome shotgun (WGS) entry which is preliminary data.</text>
</comment>
<keyword evidence="1" id="KW-0472">Membrane</keyword>
<keyword evidence="1" id="KW-0812">Transmembrane</keyword>